<feature type="region of interest" description="Disordered" evidence="5">
    <location>
        <begin position="916"/>
        <end position="960"/>
    </location>
</feature>
<evidence type="ECO:0000256" key="1">
    <source>
        <dbReference type="ARBA" id="ARBA00004123"/>
    </source>
</evidence>
<feature type="compositionally biased region" description="Basic and acidic residues" evidence="5">
    <location>
        <begin position="875"/>
        <end position="893"/>
    </location>
</feature>
<dbReference type="Proteomes" id="UP001157418">
    <property type="component" value="Unassembled WGS sequence"/>
</dbReference>
<feature type="region of interest" description="Disordered" evidence="5">
    <location>
        <begin position="40"/>
        <end position="108"/>
    </location>
</feature>
<evidence type="ECO:0000259" key="6">
    <source>
        <dbReference type="Pfam" id="PF05182"/>
    </source>
</evidence>
<organism evidence="7 8">
    <name type="scientific">Lactuca virosa</name>
    <dbReference type="NCBI Taxonomy" id="75947"/>
    <lineage>
        <taxon>Eukaryota</taxon>
        <taxon>Viridiplantae</taxon>
        <taxon>Streptophyta</taxon>
        <taxon>Embryophyta</taxon>
        <taxon>Tracheophyta</taxon>
        <taxon>Spermatophyta</taxon>
        <taxon>Magnoliopsida</taxon>
        <taxon>eudicotyledons</taxon>
        <taxon>Gunneridae</taxon>
        <taxon>Pentapetalae</taxon>
        <taxon>asterids</taxon>
        <taxon>campanulids</taxon>
        <taxon>Asterales</taxon>
        <taxon>Asteraceae</taxon>
        <taxon>Cichorioideae</taxon>
        <taxon>Cichorieae</taxon>
        <taxon>Lactucinae</taxon>
        <taxon>Lactuca</taxon>
    </lineage>
</organism>
<comment type="subcellular location">
    <subcellularLocation>
        <location evidence="1">Nucleus</location>
    </subcellularLocation>
</comment>
<feature type="compositionally biased region" description="Basic and acidic residues" evidence="5">
    <location>
        <begin position="331"/>
        <end position="343"/>
    </location>
</feature>
<evidence type="ECO:0000256" key="5">
    <source>
        <dbReference type="SAM" id="MobiDB-lite"/>
    </source>
</evidence>
<feature type="compositionally biased region" description="Basic and acidic residues" evidence="5">
    <location>
        <begin position="664"/>
        <end position="681"/>
    </location>
</feature>
<protein>
    <recommendedName>
        <fullName evidence="6">Pre-mRNA polyadenylation factor Fip1 domain-containing protein</fullName>
    </recommendedName>
</protein>
<feature type="domain" description="Pre-mRNA polyadenylation factor Fip1" evidence="6">
    <location>
        <begin position="182"/>
        <end position="224"/>
    </location>
</feature>
<dbReference type="InterPro" id="IPR007854">
    <property type="entry name" value="Fip1_dom"/>
</dbReference>
<keyword evidence="8" id="KW-1185">Reference proteome</keyword>
<dbReference type="PANTHER" id="PTHR36884:SF4">
    <property type="entry name" value="FIP1[III]-LIKE PROTEIN"/>
    <property type="match status" value="1"/>
</dbReference>
<comment type="similarity">
    <text evidence="2">Belongs to the FIP1 family.</text>
</comment>
<dbReference type="PANTHER" id="PTHR36884">
    <property type="entry name" value="FIP1[III]-LIKE PROTEIN"/>
    <property type="match status" value="1"/>
</dbReference>
<dbReference type="GO" id="GO:0006397">
    <property type="term" value="P:mRNA processing"/>
    <property type="evidence" value="ECO:0007669"/>
    <property type="project" value="UniProtKB-KW"/>
</dbReference>
<dbReference type="EMBL" id="CAKMRJ010005745">
    <property type="protein sequence ID" value="CAH1454475.1"/>
    <property type="molecule type" value="Genomic_DNA"/>
</dbReference>
<dbReference type="GO" id="GO:0005634">
    <property type="term" value="C:nucleus"/>
    <property type="evidence" value="ECO:0007669"/>
    <property type="project" value="UniProtKB-SubCell"/>
</dbReference>
<name>A0AAU9PVM2_9ASTR</name>
<dbReference type="Pfam" id="PF05182">
    <property type="entry name" value="Fip1"/>
    <property type="match status" value="1"/>
</dbReference>
<sequence length="960" mass="111037">MEDVDDDFGDLYADVEVEASSAMNVAPQFSLLQFVSDETGKRNSALEASSDKEDGVSDGDEDDEDDDDDLNIVLNSDDDSVRHGEGLTISRTNTNLRSGELEDEDDDNIGKEEIAGGKAVGNSHSLYKYSRSQSAAYGSESKGNGSVAAAYLSREDNGYSQRSMGPQHAQRFSLPWSRSILDVNIDVFEQKPWKHPGADITDYFNFGLNEDTWKLYCNQVDEYRHRGPMSSGSPVSEPTQLTEMKGRAIQVEDSIVERQSSMDIRRQLDRDSDVIQITIVDPEEHCCESVKEGSGNLESSVPEASTHGDVSGDDRTDHLSFSSSSEDESIEGNHLETDIDALKRGSNGRSRSKPVTQDSKKNEIHQCSGGTDEAIKTSDNTKERTGEDTCTTDLSIMPAESSEAEKSPKNHCKSFEDRWKSYSHERCSSTELTRSRKPGYHHSEGLKISDKYHRYHSRYHSPVYNDRTRKVSKPKYHHENDDIIFSRRRDEERKHGEHRYHGRHNTPVYNHRTYDYERLHPFDPYNEEGMLYSKESEPPLDYYHGERFSDYERFGPKMGRPVFRSLEEEEYYDEQRRYTNEFGKRKGNNVHFGHKGIHDEFFLEREYSQDIKGEKFRSFAYNDMEKHEYEHVNHEAYTRWKFRGSGRNERKVGSPSSELNNHLPKREESHINNGRWHDDMMPRSSLYGRQRRYEGELSERFRYDDSEPFDREDYTVDCDDRVDVVRSRDHHWQPEMQWKDDDIMIPFDDPYIKRHKCKLERASNDKYEGSHEKRFRGRRDSDITHGGNYEWVFMNSHMVDGSDHVDDLKNAADGCEGYKRKREVISGKKYGESGKNPSPSCRNSCLVVREGKSSKRHITKAVNRHEEGQILDTGPTKDDANRFHNHKEKTGLDKSRILEARAKMEKRRARFNDTTKMESDNTTTTTTTTTTKKVGVVDLFQEKGSNKPQRPPRKRRWGDN</sequence>
<evidence type="ECO:0000313" key="8">
    <source>
        <dbReference type="Proteomes" id="UP001157418"/>
    </source>
</evidence>
<evidence type="ECO:0000256" key="3">
    <source>
        <dbReference type="ARBA" id="ARBA00022664"/>
    </source>
</evidence>
<feature type="region of interest" description="Disordered" evidence="5">
    <location>
        <begin position="868"/>
        <end position="893"/>
    </location>
</feature>
<dbReference type="InterPro" id="IPR044976">
    <property type="entry name" value="FIPS5/FIPS3-like"/>
</dbReference>
<proteinExistence type="inferred from homology"/>
<evidence type="ECO:0000256" key="2">
    <source>
        <dbReference type="ARBA" id="ARBA00007459"/>
    </source>
</evidence>
<feature type="compositionally biased region" description="Acidic residues" evidence="5">
    <location>
        <begin position="56"/>
        <end position="70"/>
    </location>
</feature>
<evidence type="ECO:0000313" key="7">
    <source>
        <dbReference type="EMBL" id="CAH1454475.1"/>
    </source>
</evidence>
<gene>
    <name evidence="7" type="ORF">LVIROSA_LOCUS39649</name>
</gene>
<feature type="compositionally biased region" description="Basic and acidic residues" evidence="5">
    <location>
        <begin position="373"/>
        <end position="387"/>
    </location>
</feature>
<feature type="region of interest" description="Disordered" evidence="5">
    <location>
        <begin position="287"/>
        <end position="389"/>
    </location>
</feature>
<comment type="caution">
    <text evidence="7">The sequence shown here is derived from an EMBL/GenBank/DDBJ whole genome shotgun (WGS) entry which is preliminary data.</text>
</comment>
<dbReference type="AlphaFoldDB" id="A0AAU9PVM2"/>
<keyword evidence="4" id="KW-0539">Nucleus</keyword>
<feature type="compositionally biased region" description="Polar residues" evidence="5">
    <location>
        <begin position="347"/>
        <end position="357"/>
    </location>
</feature>
<evidence type="ECO:0000256" key="4">
    <source>
        <dbReference type="ARBA" id="ARBA00023242"/>
    </source>
</evidence>
<keyword evidence="3" id="KW-0507">mRNA processing</keyword>
<feature type="compositionally biased region" description="Basic residues" evidence="5">
    <location>
        <begin position="950"/>
        <end position="960"/>
    </location>
</feature>
<reference evidence="7 8" key="1">
    <citation type="submission" date="2022-01" db="EMBL/GenBank/DDBJ databases">
        <authorList>
            <person name="Xiong W."/>
            <person name="Schranz E."/>
        </authorList>
    </citation>
    <scope>NUCLEOTIDE SEQUENCE [LARGE SCALE GENOMIC DNA]</scope>
</reference>
<accession>A0AAU9PVM2</accession>
<feature type="region of interest" description="Disordered" evidence="5">
    <location>
        <begin position="646"/>
        <end position="682"/>
    </location>
</feature>
<feature type="compositionally biased region" description="Low complexity" evidence="5">
    <location>
        <begin position="922"/>
        <end position="931"/>
    </location>
</feature>